<dbReference type="InterPro" id="IPR022441">
    <property type="entry name" value="Para_beta_helix_rpt-2"/>
</dbReference>
<dbReference type="Proteomes" id="UP001525021">
    <property type="component" value="Unassembled WGS sequence"/>
</dbReference>
<feature type="domain" description="DUF1565" evidence="4">
    <location>
        <begin position="36"/>
        <end position="75"/>
    </location>
</feature>
<comment type="caution">
    <text evidence="5">The sequence shown here is derived from an EMBL/GenBank/DDBJ whole genome shotgun (WGS) entry which is preliminary data.</text>
</comment>
<sequence length="465" mass="51752">MKKWILFLGFIAALIIVLTINDSEIKQAKTIFVDSNGNDSNNGSKLSPYRTLKKAALEAEAGSTVFIRKGIYKEKLSVIHSGTKSHPIIFKAYENEEVILSGESMKNTDGDASLVTIKDKNYITISGFTIQDLTTKQLDETVIGIYVTGSSSHITLANNHVKRIKTFAEDGNGHGIAVYGTGSMRDINIVGNTVEDLVLGASESIVLNGNINGFKIENNIVRRSNNIGIDLIGFEGISKDKKRDYVRNGAVKNNYVYEISSYGNPAYGENYSAGGIYVDGGKNITIEYNTLYKNDIGIEVTSEHANKYADNIKVLNNTVYNNFFTGISIGGYDEKRGGTKNSTISHNIIYRNDTKGLDGGQLLLQYDTHNNVIEKNILTAGSSRIFIANYFTSNKKNKLVRNVFHKEKGEDGIWIWKDKEYDSFKKFKIASNSDSTSSYLDPQYKNMDKFDFRLEKDSPAEHIVK</sequence>
<evidence type="ECO:0000259" key="4">
    <source>
        <dbReference type="Pfam" id="PF07602"/>
    </source>
</evidence>
<dbReference type="RefSeq" id="WP_012294913.1">
    <property type="nucleotide sequence ID" value="NZ_JANTOO010000014.1"/>
</dbReference>
<dbReference type="InterPro" id="IPR006626">
    <property type="entry name" value="PbH1"/>
</dbReference>
<name>A0ABT2DST1_9BACI</name>
<dbReference type="InterPro" id="IPR011050">
    <property type="entry name" value="Pectin_lyase_fold/virulence"/>
</dbReference>
<evidence type="ECO:0000313" key="6">
    <source>
        <dbReference type="Proteomes" id="UP001525021"/>
    </source>
</evidence>
<evidence type="ECO:0000256" key="2">
    <source>
        <dbReference type="ARBA" id="ARBA00022525"/>
    </source>
</evidence>
<dbReference type="PANTHER" id="PTHR40088:SF2">
    <property type="entry name" value="SECRETED SUGAR HYDROLASE"/>
    <property type="match status" value="1"/>
</dbReference>
<reference evidence="5 6" key="1">
    <citation type="submission" date="2022-08" db="EMBL/GenBank/DDBJ databases">
        <title>Lysinibacillus sequencing.</title>
        <authorList>
            <person name="Dunlap C."/>
        </authorList>
    </citation>
    <scope>NUCLEOTIDE SEQUENCE [LARGE SCALE GENOMIC DNA]</scope>
    <source>
        <strain evidence="5 6">PB211</strain>
    </source>
</reference>
<dbReference type="SUPFAM" id="SSF51126">
    <property type="entry name" value="Pectin lyase-like"/>
    <property type="match status" value="1"/>
</dbReference>
<comment type="subcellular location">
    <subcellularLocation>
        <location evidence="1">Secreted</location>
    </subcellularLocation>
</comment>
<accession>A0ABT2DST1</accession>
<dbReference type="NCBIfam" id="TIGR03804">
    <property type="entry name" value="para_beta_helix"/>
    <property type="match status" value="1"/>
</dbReference>
<dbReference type="PANTHER" id="PTHR40088">
    <property type="entry name" value="PECTATE LYASE (EUROFUNG)"/>
    <property type="match status" value="1"/>
</dbReference>
<dbReference type="InterPro" id="IPR012334">
    <property type="entry name" value="Pectin_lyas_fold"/>
</dbReference>
<dbReference type="InterPro" id="IPR011459">
    <property type="entry name" value="DUF1565"/>
</dbReference>
<dbReference type="Pfam" id="PF07602">
    <property type="entry name" value="DUF1565"/>
    <property type="match status" value="1"/>
</dbReference>
<keyword evidence="3" id="KW-0732">Signal</keyword>
<evidence type="ECO:0000256" key="1">
    <source>
        <dbReference type="ARBA" id="ARBA00004613"/>
    </source>
</evidence>
<keyword evidence="2" id="KW-0964">Secreted</keyword>
<organism evidence="5 6">
    <name type="scientific">Lysinibacillus pinottii</name>
    <dbReference type="NCBI Taxonomy" id="2973932"/>
    <lineage>
        <taxon>Bacteria</taxon>
        <taxon>Bacillati</taxon>
        <taxon>Bacillota</taxon>
        <taxon>Bacilli</taxon>
        <taxon>Bacillales</taxon>
        <taxon>Bacillaceae</taxon>
        <taxon>Lysinibacillus</taxon>
    </lineage>
</organism>
<proteinExistence type="predicted"/>
<dbReference type="Gene3D" id="2.160.20.10">
    <property type="entry name" value="Single-stranded right-handed beta-helix, Pectin lyase-like"/>
    <property type="match status" value="1"/>
</dbReference>
<protein>
    <submittedName>
        <fullName evidence="5">Right-handed parallel beta-helix repeat-containing protein</fullName>
    </submittedName>
</protein>
<keyword evidence="6" id="KW-1185">Reference proteome</keyword>
<evidence type="ECO:0000256" key="3">
    <source>
        <dbReference type="ARBA" id="ARBA00022729"/>
    </source>
</evidence>
<dbReference type="SMART" id="SM00710">
    <property type="entry name" value="PbH1"/>
    <property type="match status" value="8"/>
</dbReference>
<dbReference type="EMBL" id="JANTOO010000014">
    <property type="protein sequence ID" value="MCS1397124.1"/>
    <property type="molecule type" value="Genomic_DNA"/>
</dbReference>
<gene>
    <name evidence="5" type="ORF">NXZ79_13925</name>
</gene>
<dbReference type="InterPro" id="IPR052052">
    <property type="entry name" value="Polysaccharide_Lyase_9"/>
</dbReference>
<evidence type="ECO:0000313" key="5">
    <source>
        <dbReference type="EMBL" id="MCS1397124.1"/>
    </source>
</evidence>